<reference evidence="2 3" key="1">
    <citation type="submission" date="2020-10" db="EMBL/GenBank/DDBJ databases">
        <title>Plant Genome Project.</title>
        <authorList>
            <person name="Zhang R.-G."/>
        </authorList>
    </citation>
    <scope>NUCLEOTIDE SEQUENCE [LARGE SCALE GENOMIC DNA]</scope>
    <source>
        <strain evidence="2">FAFU-HL-1</strain>
        <tissue evidence="2">Leaf</tissue>
    </source>
</reference>
<feature type="compositionally biased region" description="Basic residues" evidence="1">
    <location>
        <begin position="71"/>
        <end position="81"/>
    </location>
</feature>
<feature type="region of interest" description="Disordered" evidence="1">
    <location>
        <begin position="1"/>
        <end position="24"/>
    </location>
</feature>
<feature type="region of interest" description="Disordered" evidence="1">
    <location>
        <begin position="40"/>
        <end position="81"/>
    </location>
</feature>
<evidence type="ECO:0000313" key="2">
    <source>
        <dbReference type="EMBL" id="KAF9666437.1"/>
    </source>
</evidence>
<gene>
    <name evidence="2" type="ORF">SADUNF_Sadunf16G0229300</name>
</gene>
<protein>
    <submittedName>
        <fullName evidence="2">Uncharacterized protein</fullName>
    </submittedName>
</protein>
<dbReference type="Proteomes" id="UP000657918">
    <property type="component" value="Chromosome 16"/>
</dbReference>
<organism evidence="2 3">
    <name type="scientific">Salix dunnii</name>
    <dbReference type="NCBI Taxonomy" id="1413687"/>
    <lineage>
        <taxon>Eukaryota</taxon>
        <taxon>Viridiplantae</taxon>
        <taxon>Streptophyta</taxon>
        <taxon>Embryophyta</taxon>
        <taxon>Tracheophyta</taxon>
        <taxon>Spermatophyta</taxon>
        <taxon>Magnoliopsida</taxon>
        <taxon>eudicotyledons</taxon>
        <taxon>Gunneridae</taxon>
        <taxon>Pentapetalae</taxon>
        <taxon>rosids</taxon>
        <taxon>fabids</taxon>
        <taxon>Malpighiales</taxon>
        <taxon>Salicaceae</taxon>
        <taxon>Saliceae</taxon>
        <taxon>Salix</taxon>
    </lineage>
</organism>
<name>A0A835J892_9ROSI</name>
<sequence length="81" mass="8764">MLELITPTPIPSSRTHAATPSQSQTMKHLLFEDDTPLQSSTINTIAKPPNVISLLDPNTSAMSKGDDPPKKCHCPSKSHDD</sequence>
<keyword evidence="3" id="KW-1185">Reference proteome</keyword>
<comment type="caution">
    <text evidence="2">The sequence shown here is derived from an EMBL/GenBank/DDBJ whole genome shotgun (WGS) entry which is preliminary data.</text>
</comment>
<dbReference type="AlphaFoldDB" id="A0A835J892"/>
<dbReference type="EMBL" id="JADGMS010000016">
    <property type="protein sequence ID" value="KAF9666437.1"/>
    <property type="molecule type" value="Genomic_DNA"/>
</dbReference>
<evidence type="ECO:0000256" key="1">
    <source>
        <dbReference type="SAM" id="MobiDB-lite"/>
    </source>
</evidence>
<evidence type="ECO:0000313" key="3">
    <source>
        <dbReference type="Proteomes" id="UP000657918"/>
    </source>
</evidence>
<proteinExistence type="predicted"/>
<feature type="compositionally biased region" description="Polar residues" evidence="1">
    <location>
        <begin position="11"/>
        <end position="24"/>
    </location>
</feature>
<accession>A0A835J892</accession>